<dbReference type="Gene3D" id="3.20.20.80">
    <property type="entry name" value="Glycosidases"/>
    <property type="match status" value="2"/>
</dbReference>
<evidence type="ECO:0000256" key="1">
    <source>
        <dbReference type="ARBA" id="ARBA00000382"/>
    </source>
</evidence>
<gene>
    <name evidence="16" type="ORF">Ae201684_016457</name>
</gene>
<evidence type="ECO:0000256" key="14">
    <source>
        <dbReference type="SAM" id="Phobius"/>
    </source>
</evidence>
<organism evidence="16 17">
    <name type="scientific">Aphanomyces euteiches</name>
    <dbReference type="NCBI Taxonomy" id="100861"/>
    <lineage>
        <taxon>Eukaryota</taxon>
        <taxon>Sar</taxon>
        <taxon>Stramenopiles</taxon>
        <taxon>Oomycota</taxon>
        <taxon>Saprolegniomycetes</taxon>
        <taxon>Saprolegniales</taxon>
        <taxon>Verrucalvaceae</taxon>
        <taxon>Aphanomyces</taxon>
    </lineage>
</organism>
<evidence type="ECO:0000256" key="10">
    <source>
        <dbReference type="ARBA" id="ARBA00023326"/>
    </source>
</evidence>
<comment type="caution">
    <text evidence="16">The sequence shown here is derived from an EMBL/GenBank/DDBJ whole genome shotgun (WGS) entry which is preliminary data.</text>
</comment>
<evidence type="ECO:0000256" key="7">
    <source>
        <dbReference type="ARBA" id="ARBA00023180"/>
    </source>
</evidence>
<dbReference type="AlphaFoldDB" id="A0A6G0WCX9"/>
<dbReference type="SUPFAM" id="SSF51445">
    <property type="entry name" value="(Trans)glycosidases"/>
    <property type="match status" value="1"/>
</dbReference>
<dbReference type="PANTHER" id="PTHR16631">
    <property type="entry name" value="GLUCAN 1,3-BETA-GLUCOSIDASE"/>
    <property type="match status" value="1"/>
</dbReference>
<evidence type="ECO:0000256" key="2">
    <source>
        <dbReference type="ARBA" id="ARBA00004236"/>
    </source>
</evidence>
<dbReference type="GO" id="GO:0071555">
    <property type="term" value="P:cell wall organization"/>
    <property type="evidence" value="ECO:0007669"/>
    <property type="project" value="UniProtKB-KW"/>
</dbReference>
<reference evidence="16 17" key="1">
    <citation type="submission" date="2019-07" db="EMBL/GenBank/DDBJ databases">
        <title>Genomics analysis of Aphanomyces spp. identifies a new class of oomycete effector associated with host adaptation.</title>
        <authorList>
            <person name="Gaulin E."/>
        </authorList>
    </citation>
    <scope>NUCLEOTIDE SEQUENCE [LARGE SCALE GENOMIC DNA]</scope>
    <source>
        <strain evidence="16 17">ATCC 201684</strain>
    </source>
</reference>
<evidence type="ECO:0000256" key="12">
    <source>
        <dbReference type="ARBA" id="ARBA00042373"/>
    </source>
</evidence>
<keyword evidence="8" id="KW-0119">Carbohydrate metabolism</keyword>
<dbReference type="GO" id="GO:0000272">
    <property type="term" value="P:polysaccharide catabolic process"/>
    <property type="evidence" value="ECO:0007669"/>
    <property type="project" value="UniProtKB-KW"/>
</dbReference>
<dbReference type="SUPFAM" id="SSF50370">
    <property type="entry name" value="Ricin B-like lectins"/>
    <property type="match status" value="1"/>
</dbReference>
<dbReference type="GO" id="GO:0042973">
    <property type="term" value="F:glucan endo-1,3-beta-D-glucosidase activity"/>
    <property type="evidence" value="ECO:0007669"/>
    <property type="project" value="UniProtKB-EC"/>
</dbReference>
<evidence type="ECO:0000259" key="15">
    <source>
        <dbReference type="SMART" id="SM00458"/>
    </source>
</evidence>
<comment type="function">
    <text evidence="11">Glucanases play a role in cell expansion during growth, in cell-cell fusion during mating, and in spore release during sporulation. This enzyme may be involved in beta-glucan degradation. Active on laminarin and lichenan.</text>
</comment>
<comment type="subcellular location">
    <subcellularLocation>
        <location evidence="2">Cell membrane</location>
    </subcellularLocation>
</comment>
<evidence type="ECO:0000256" key="8">
    <source>
        <dbReference type="ARBA" id="ARBA00023277"/>
    </source>
</evidence>
<dbReference type="GO" id="GO:0005886">
    <property type="term" value="C:plasma membrane"/>
    <property type="evidence" value="ECO:0007669"/>
    <property type="project" value="UniProtKB-SubCell"/>
</dbReference>
<keyword evidence="4" id="KW-1003">Cell membrane</keyword>
<dbReference type="VEuPathDB" id="FungiDB:AeMF1_004566"/>
<keyword evidence="5" id="KW-0378">Hydrolase</keyword>
<proteinExistence type="predicted"/>
<evidence type="ECO:0000256" key="13">
    <source>
        <dbReference type="ARBA" id="ARBA00043078"/>
    </source>
</evidence>
<evidence type="ECO:0000256" key="5">
    <source>
        <dbReference type="ARBA" id="ARBA00022801"/>
    </source>
</evidence>
<comment type="catalytic activity">
    <reaction evidence="1">
        <text>Hydrolysis of (1-&gt;3)-beta-D-glucosidic linkages in (1-&gt;3)-beta-D-glucans.</text>
        <dbReference type="EC" id="3.2.1.39"/>
    </reaction>
</comment>
<keyword evidence="6 14" id="KW-0472">Membrane</keyword>
<evidence type="ECO:0000256" key="6">
    <source>
        <dbReference type="ARBA" id="ARBA00023136"/>
    </source>
</evidence>
<protein>
    <recommendedName>
        <fullName evidence="3">glucan endo-1,3-beta-D-glucosidase</fullName>
        <ecNumber evidence="3">3.2.1.39</ecNumber>
    </recommendedName>
    <alternativeName>
        <fullName evidence="13">Endo-1,3-beta-glucanase btgC</fullName>
    </alternativeName>
    <alternativeName>
        <fullName evidence="12">Laminarinase btgC</fullName>
    </alternativeName>
</protein>
<dbReference type="Gene3D" id="2.80.10.50">
    <property type="match status" value="1"/>
</dbReference>
<dbReference type="InterPro" id="IPR035992">
    <property type="entry name" value="Ricin_B-like_lectins"/>
</dbReference>
<dbReference type="InterPro" id="IPR000772">
    <property type="entry name" value="Ricin_B_lectin"/>
</dbReference>
<evidence type="ECO:0000256" key="4">
    <source>
        <dbReference type="ARBA" id="ARBA00022475"/>
    </source>
</evidence>
<keyword evidence="14" id="KW-1133">Transmembrane helix</keyword>
<evidence type="ECO:0000256" key="11">
    <source>
        <dbReference type="ARBA" id="ARBA00037649"/>
    </source>
</evidence>
<dbReference type="InterPro" id="IPR017853">
    <property type="entry name" value="GH"/>
</dbReference>
<keyword evidence="10" id="KW-0624">Polysaccharide degradation</keyword>
<sequence>MDVLTPPRPDSLDDCPLPDCMQTPNIEDAQANNVVAPALPNSRKKALITLAAAFVIVGAVVGVLVATSHPSNPSAATVATVGSGADISICYDSYQDSLINQHFKTIRQRFTGVRTYQTRGYRNAIDAAADAGLKIYAGVWIRTDENSINADMQAVVDGVRRHPWNVKGVFVGNEELSNGIDQWTVLGRVRQMKQKLIDAGYGWIPVGSVQVDGDWFRAPDLAAGCDLIGANIHPFFSAGPDSTWNPLGDLDVRWKNIYAKFGAKAVVTETGWPTAGGQFNGHWPSMDMAKSYYTQFQNWARTNGGDMPAFFVFHDNTNKSPDYEVSFGLAWSNGYWKFDVNTDIKGIAFVNSVNDRVLAMAPNRQVEFHNRWGNDWVVDYNSLWTLRGPLVLIWEDSTKTDLCLDAYEPKNGGTVHLFPCDANNANQQWTYDSSTKLLRHATHIGFCLDLNTATTATPYLWTCHDVNDPYYPLQQLAAWIKA</sequence>
<dbReference type="EC" id="3.2.1.39" evidence="3"/>
<name>A0A6G0WCX9_9STRA</name>
<dbReference type="Proteomes" id="UP000481153">
    <property type="component" value="Unassembled WGS sequence"/>
</dbReference>
<keyword evidence="7" id="KW-0325">Glycoprotein</keyword>
<feature type="transmembrane region" description="Helical" evidence="14">
    <location>
        <begin position="46"/>
        <end position="66"/>
    </location>
</feature>
<feature type="domain" description="Ricin B lectin" evidence="15">
    <location>
        <begin position="346"/>
        <end position="479"/>
    </location>
</feature>
<dbReference type="SMART" id="SM00458">
    <property type="entry name" value="RICIN"/>
    <property type="match status" value="1"/>
</dbReference>
<dbReference type="PROSITE" id="PS50231">
    <property type="entry name" value="RICIN_B_LECTIN"/>
    <property type="match status" value="1"/>
</dbReference>
<evidence type="ECO:0000256" key="3">
    <source>
        <dbReference type="ARBA" id="ARBA00012780"/>
    </source>
</evidence>
<evidence type="ECO:0000256" key="9">
    <source>
        <dbReference type="ARBA" id="ARBA00023316"/>
    </source>
</evidence>
<keyword evidence="17" id="KW-1185">Reference proteome</keyword>
<dbReference type="PANTHER" id="PTHR16631:SF17">
    <property type="entry name" value="GLUCAN ENDO-1,3-BETA-GLUCOSIDASE BTGC"/>
    <property type="match status" value="1"/>
</dbReference>
<dbReference type="EMBL" id="VJMJ01000253">
    <property type="protein sequence ID" value="KAF0725059.1"/>
    <property type="molecule type" value="Genomic_DNA"/>
</dbReference>
<evidence type="ECO:0000313" key="16">
    <source>
        <dbReference type="EMBL" id="KAF0725059.1"/>
    </source>
</evidence>
<dbReference type="InterPro" id="IPR050732">
    <property type="entry name" value="Beta-glucan_modifiers"/>
</dbReference>
<dbReference type="Pfam" id="PF00652">
    <property type="entry name" value="Ricin_B_lectin"/>
    <property type="match status" value="1"/>
</dbReference>
<accession>A0A6G0WCX9</accession>
<evidence type="ECO:0000313" key="17">
    <source>
        <dbReference type="Proteomes" id="UP000481153"/>
    </source>
</evidence>
<keyword evidence="9" id="KW-0961">Cell wall biogenesis/degradation</keyword>
<keyword evidence="14" id="KW-0812">Transmembrane</keyword>